<feature type="region of interest" description="Disordered" evidence="1">
    <location>
        <begin position="57"/>
        <end position="87"/>
    </location>
</feature>
<feature type="chain" id="PRO_5025639105" evidence="2">
    <location>
        <begin position="22"/>
        <end position="87"/>
    </location>
</feature>
<proteinExistence type="predicted"/>
<protein>
    <submittedName>
        <fullName evidence="3">Putative secreted protein</fullName>
    </submittedName>
</protein>
<accession>A0A6B0UAM2</accession>
<evidence type="ECO:0000313" key="3">
    <source>
        <dbReference type="EMBL" id="MXU85675.1"/>
    </source>
</evidence>
<sequence>MCPLLCPLVRLLVCLLEWSSPAPCPAWRGTLHWRHATVGLDGNRWLTGQLVHQRRRTKQGQSCRHVGNGRHHHHLDDAVVDEQPAVP</sequence>
<reference evidence="3" key="1">
    <citation type="submission" date="2019-12" db="EMBL/GenBank/DDBJ databases">
        <title>An insight into the sialome of adult female Ixodes ricinus ticks feeding for 6 days.</title>
        <authorList>
            <person name="Perner J."/>
            <person name="Ribeiro J.M.C."/>
        </authorList>
    </citation>
    <scope>NUCLEOTIDE SEQUENCE</scope>
    <source>
        <strain evidence="3">Semi-engorged</strain>
        <tissue evidence="3">Salivary glands</tissue>
    </source>
</reference>
<evidence type="ECO:0000256" key="1">
    <source>
        <dbReference type="SAM" id="MobiDB-lite"/>
    </source>
</evidence>
<keyword evidence="2" id="KW-0732">Signal</keyword>
<evidence type="ECO:0000256" key="2">
    <source>
        <dbReference type="SAM" id="SignalP"/>
    </source>
</evidence>
<feature type="signal peptide" evidence="2">
    <location>
        <begin position="1"/>
        <end position="21"/>
    </location>
</feature>
<organism evidence="3">
    <name type="scientific">Ixodes ricinus</name>
    <name type="common">Common tick</name>
    <name type="synonym">Acarus ricinus</name>
    <dbReference type="NCBI Taxonomy" id="34613"/>
    <lineage>
        <taxon>Eukaryota</taxon>
        <taxon>Metazoa</taxon>
        <taxon>Ecdysozoa</taxon>
        <taxon>Arthropoda</taxon>
        <taxon>Chelicerata</taxon>
        <taxon>Arachnida</taxon>
        <taxon>Acari</taxon>
        <taxon>Parasitiformes</taxon>
        <taxon>Ixodida</taxon>
        <taxon>Ixodoidea</taxon>
        <taxon>Ixodidae</taxon>
        <taxon>Ixodinae</taxon>
        <taxon>Ixodes</taxon>
    </lineage>
</organism>
<dbReference type="AlphaFoldDB" id="A0A6B0UAM2"/>
<dbReference type="EMBL" id="GIFC01003592">
    <property type="protein sequence ID" value="MXU85675.1"/>
    <property type="molecule type" value="Transcribed_RNA"/>
</dbReference>
<name>A0A6B0UAM2_IXORI</name>